<comment type="caution">
    <text evidence="1">The sequence shown here is derived from an EMBL/GenBank/DDBJ whole genome shotgun (WGS) entry which is preliminary data.</text>
</comment>
<organism evidence="1">
    <name type="scientific">Salmonella enterica</name>
    <name type="common">Salmonella choleraesuis</name>
    <dbReference type="NCBI Taxonomy" id="28901"/>
    <lineage>
        <taxon>Bacteria</taxon>
        <taxon>Pseudomonadati</taxon>
        <taxon>Pseudomonadota</taxon>
        <taxon>Gammaproteobacteria</taxon>
        <taxon>Enterobacterales</taxon>
        <taxon>Enterobacteriaceae</taxon>
        <taxon>Salmonella</taxon>
    </lineage>
</organism>
<gene>
    <name evidence="1" type="ORF">ACY70_15780</name>
</gene>
<protein>
    <submittedName>
        <fullName evidence="1">Uncharacterized protein</fullName>
    </submittedName>
</protein>
<name>A0A5U4DUI8_SALER</name>
<dbReference type="EMBL" id="AAGMQK010000009">
    <property type="protein sequence ID" value="EBP6927568.1"/>
    <property type="molecule type" value="Genomic_DNA"/>
</dbReference>
<dbReference type="AlphaFoldDB" id="A0A5U4DUI8"/>
<accession>A0A5U4DUI8</accession>
<evidence type="ECO:0000313" key="1">
    <source>
        <dbReference type="EMBL" id="EBP6927568.1"/>
    </source>
</evidence>
<proteinExistence type="predicted"/>
<reference evidence="1" key="1">
    <citation type="submission" date="2018-07" db="EMBL/GenBank/DDBJ databases">
        <authorList>
            <consortium name="GenomeTrakr network: Whole genome sequencing for foodborne pathogen traceback"/>
        </authorList>
    </citation>
    <scope>NUCLEOTIDE SEQUENCE</scope>
    <source>
        <strain evidence="1">CFSAN029940</strain>
    </source>
</reference>
<sequence length="191" mass="22084">MNDEMFLFLVDNITDEDKPCNYQSYQYAILKKALDTNSDKLILQASAFIWRYTSGRSITYRSLKSLWKAYIAVHTDKAQPDIYRIKDHDRFLCLSHRQLVTALTNFYSHCAGKSKQDAKKLALWSGLHIITGFDKHIKNALYFSGEKTLLNVRNRMITECYSKGIRQAALIEKFNLSQTQIYAILRGAGKQ</sequence>